<comment type="caution">
    <text evidence="2">The sequence shown here is derived from an EMBL/GenBank/DDBJ whole genome shotgun (WGS) entry which is preliminary data.</text>
</comment>
<keyword evidence="3" id="KW-1185">Reference proteome</keyword>
<dbReference type="EMBL" id="JASXSX010000001">
    <property type="protein sequence ID" value="MDT3767579.1"/>
    <property type="molecule type" value="Genomic_DNA"/>
</dbReference>
<accession>A0ABU3IB27</accession>
<evidence type="ECO:0008006" key="4">
    <source>
        <dbReference type="Google" id="ProtNLM"/>
    </source>
</evidence>
<feature type="region of interest" description="Disordered" evidence="1">
    <location>
        <begin position="64"/>
        <end position="127"/>
    </location>
</feature>
<reference evidence="2 3" key="1">
    <citation type="submission" date="2023-06" db="EMBL/GenBank/DDBJ databases">
        <title>Draft genome sequence of Gleimia hominis type strain CCUG 57540T.</title>
        <authorList>
            <person name="Salva-Serra F."/>
            <person name="Cardew S."/>
            <person name="Jensie Markopoulos S."/>
            <person name="Ohlen M."/>
            <person name="Inganas E."/>
            <person name="Svensson-Stadler L."/>
            <person name="Moore E.R.B."/>
        </authorList>
    </citation>
    <scope>NUCLEOTIDE SEQUENCE [LARGE SCALE GENOMIC DNA]</scope>
    <source>
        <strain evidence="2 3">CCUG 57540</strain>
    </source>
</reference>
<evidence type="ECO:0000313" key="3">
    <source>
        <dbReference type="Proteomes" id="UP001247542"/>
    </source>
</evidence>
<gene>
    <name evidence="2" type="ORF">QS713_05820</name>
</gene>
<name>A0ABU3IB27_9ACTO</name>
<proteinExistence type="predicted"/>
<organism evidence="2 3">
    <name type="scientific">Gleimia hominis</name>
    <dbReference type="NCBI Taxonomy" id="595468"/>
    <lineage>
        <taxon>Bacteria</taxon>
        <taxon>Bacillati</taxon>
        <taxon>Actinomycetota</taxon>
        <taxon>Actinomycetes</taxon>
        <taxon>Actinomycetales</taxon>
        <taxon>Actinomycetaceae</taxon>
        <taxon>Gleimia</taxon>
    </lineage>
</organism>
<dbReference type="RefSeq" id="WP_313273254.1">
    <property type="nucleotide sequence ID" value="NZ_JASXSX010000001.1"/>
</dbReference>
<evidence type="ECO:0000256" key="1">
    <source>
        <dbReference type="SAM" id="MobiDB-lite"/>
    </source>
</evidence>
<protein>
    <recommendedName>
        <fullName evidence="4">DNA primase</fullName>
    </recommendedName>
</protein>
<evidence type="ECO:0000313" key="2">
    <source>
        <dbReference type="EMBL" id="MDT3767579.1"/>
    </source>
</evidence>
<dbReference type="Proteomes" id="UP001247542">
    <property type="component" value="Unassembled WGS sequence"/>
</dbReference>
<sequence length="127" mass="14648">MTMNPQDALNRLMAAFEAHAQAARAAEFSDPSIVEAADQRLRDAFFTYDDALFNAYEVELPLEIVDEDDDDYDDFDDDDLDDLDDDDLDDDLDEDDLDEDDDLDDDLDDLDDEYDFDDDYDDDGEED</sequence>